<feature type="region of interest" description="Disordered" evidence="1">
    <location>
        <begin position="110"/>
        <end position="129"/>
    </location>
</feature>
<accession>A0A5A9P9R0</accession>
<proteinExistence type="predicted"/>
<dbReference type="EMBL" id="SOYY01000008">
    <property type="protein sequence ID" value="KAA0717556.1"/>
    <property type="molecule type" value="Genomic_DNA"/>
</dbReference>
<reference evidence="2 3" key="1">
    <citation type="journal article" date="2019" name="Mol. Ecol. Resour.">
        <title>Chromosome-level genome assembly of Triplophysa tibetana, a fish adapted to the harsh high-altitude environment of the Tibetan Plateau.</title>
        <authorList>
            <person name="Yang X."/>
            <person name="Liu H."/>
            <person name="Ma Z."/>
            <person name="Zou Y."/>
            <person name="Zou M."/>
            <person name="Mao Y."/>
            <person name="Li X."/>
            <person name="Wang H."/>
            <person name="Chen T."/>
            <person name="Wang W."/>
            <person name="Yang R."/>
        </authorList>
    </citation>
    <scope>NUCLEOTIDE SEQUENCE [LARGE SCALE GENOMIC DNA]</scope>
    <source>
        <strain evidence="2">TTIB1903HZAU</strain>
        <tissue evidence="2">Muscle</tissue>
    </source>
</reference>
<evidence type="ECO:0000256" key="1">
    <source>
        <dbReference type="SAM" id="MobiDB-lite"/>
    </source>
</evidence>
<gene>
    <name evidence="2" type="ORF">E1301_Tti013833</name>
</gene>
<protein>
    <submittedName>
        <fullName evidence="2">Uncharacterized protein</fullName>
    </submittedName>
</protein>
<comment type="caution">
    <text evidence="2">The sequence shown here is derived from an EMBL/GenBank/DDBJ whole genome shotgun (WGS) entry which is preliminary data.</text>
</comment>
<dbReference type="Proteomes" id="UP000324632">
    <property type="component" value="Chromosome 8"/>
</dbReference>
<organism evidence="2 3">
    <name type="scientific">Triplophysa tibetana</name>
    <dbReference type="NCBI Taxonomy" id="1572043"/>
    <lineage>
        <taxon>Eukaryota</taxon>
        <taxon>Metazoa</taxon>
        <taxon>Chordata</taxon>
        <taxon>Craniata</taxon>
        <taxon>Vertebrata</taxon>
        <taxon>Euteleostomi</taxon>
        <taxon>Actinopterygii</taxon>
        <taxon>Neopterygii</taxon>
        <taxon>Teleostei</taxon>
        <taxon>Ostariophysi</taxon>
        <taxon>Cypriniformes</taxon>
        <taxon>Nemacheilidae</taxon>
        <taxon>Triplophysa</taxon>
    </lineage>
</organism>
<name>A0A5A9P9R0_9TELE</name>
<keyword evidence="3" id="KW-1185">Reference proteome</keyword>
<dbReference type="AlphaFoldDB" id="A0A5A9P9R0"/>
<sequence>MASAHWNICCLLHTHHLFASPDEVIPLPRRSGHSAYGPWKPFPQEFPFHPSCVCTGTRFTMSYGVTRSATSPRWIDQRPAIEKKSLVYEGLFVMQLSACLMSLHTTARTRRGGAEVKQHKRAEKEVRDL</sequence>
<evidence type="ECO:0000313" key="2">
    <source>
        <dbReference type="EMBL" id="KAA0717556.1"/>
    </source>
</evidence>
<feature type="compositionally biased region" description="Basic and acidic residues" evidence="1">
    <location>
        <begin position="112"/>
        <end position="129"/>
    </location>
</feature>
<evidence type="ECO:0000313" key="3">
    <source>
        <dbReference type="Proteomes" id="UP000324632"/>
    </source>
</evidence>